<gene>
    <name evidence="1" type="ORF">SPSYN_02105</name>
</gene>
<reference evidence="1" key="1">
    <citation type="submission" date="2016-02" db="EMBL/GenBank/DDBJ databases">
        <title>Draft Genome Sequence of Sporotomaculum syntrophicum Strain FB, a Syntrophic Benzoate Degrader.</title>
        <authorList>
            <person name="Nobu M.K."/>
            <person name="Narihiro T."/>
            <person name="Qiu Y.-L."/>
            <person name="Ohashi A."/>
            <person name="Liu W.-T."/>
            <person name="Yuji S."/>
        </authorList>
    </citation>
    <scope>NUCLEOTIDE SEQUENCE</scope>
    <source>
        <strain evidence="1">FB</strain>
    </source>
</reference>
<accession>A0A9D3AY22</accession>
<dbReference type="RefSeq" id="WP_161822431.1">
    <property type="nucleotide sequence ID" value="NZ_LSRS01000005.1"/>
</dbReference>
<keyword evidence="2" id="KW-1185">Reference proteome</keyword>
<name>A0A9D3AY22_9FIRM</name>
<evidence type="ECO:0000313" key="1">
    <source>
        <dbReference type="EMBL" id="KAF1084329.1"/>
    </source>
</evidence>
<dbReference type="EMBL" id="LSRS01000005">
    <property type="protein sequence ID" value="KAF1084329.1"/>
    <property type="molecule type" value="Genomic_DNA"/>
</dbReference>
<sequence>MKDLNTWAGRSTFSYAGSVKEGTKIMYGQSRSVYITAEHYENLLKQFSGKEVNIGTSRDNPARNSVGEWLMKTLPKQL</sequence>
<dbReference type="AlphaFoldDB" id="A0A9D3AY22"/>
<comment type="caution">
    <text evidence="1">The sequence shown here is derived from an EMBL/GenBank/DDBJ whole genome shotgun (WGS) entry which is preliminary data.</text>
</comment>
<organism evidence="1 2">
    <name type="scientific">Sporotomaculum syntrophicum</name>
    <dbReference type="NCBI Taxonomy" id="182264"/>
    <lineage>
        <taxon>Bacteria</taxon>
        <taxon>Bacillati</taxon>
        <taxon>Bacillota</taxon>
        <taxon>Clostridia</taxon>
        <taxon>Eubacteriales</taxon>
        <taxon>Desulfallaceae</taxon>
        <taxon>Sporotomaculum</taxon>
    </lineage>
</organism>
<dbReference type="Proteomes" id="UP000798488">
    <property type="component" value="Unassembled WGS sequence"/>
</dbReference>
<proteinExistence type="predicted"/>
<evidence type="ECO:0000313" key="2">
    <source>
        <dbReference type="Proteomes" id="UP000798488"/>
    </source>
</evidence>
<protein>
    <submittedName>
        <fullName evidence="1">Uncharacterized protein</fullName>
    </submittedName>
</protein>
<dbReference type="OrthoDB" id="9134908at2"/>